<dbReference type="Pfam" id="PF00067">
    <property type="entry name" value="p450"/>
    <property type="match status" value="1"/>
</dbReference>
<evidence type="ECO:0000256" key="16">
    <source>
        <dbReference type="ARBA" id="ARBA00023002"/>
    </source>
</evidence>
<feature type="active site" description="4-aspartylphosphate intermediate" evidence="22">
    <location>
        <position position="364"/>
    </location>
</feature>
<dbReference type="Pfam" id="PF00122">
    <property type="entry name" value="E1-E2_ATPase"/>
    <property type="match status" value="1"/>
</dbReference>
<dbReference type="InterPro" id="IPR006539">
    <property type="entry name" value="P-type_ATPase_IV"/>
</dbReference>
<keyword evidence="19 25" id="KW-0472">Membrane</keyword>
<feature type="binding site" evidence="23">
    <location>
        <position position="365"/>
    </location>
    <ligand>
        <name>ATP</name>
        <dbReference type="ChEBI" id="CHEBI:30616"/>
    </ligand>
</feature>
<dbReference type="Pfam" id="PF13246">
    <property type="entry name" value="Cation_ATPase"/>
    <property type="match status" value="1"/>
</dbReference>
<keyword evidence="8 21" id="KW-0349">Heme</keyword>
<dbReference type="PRINTS" id="PR00385">
    <property type="entry name" value="P450"/>
</dbReference>
<reference evidence="30 31" key="1">
    <citation type="journal article" date="2011" name="Genome Res.">
        <title>Phylogeny-wide analysis of social amoeba genomes highlights ancient origins for complex intercellular communication.</title>
        <authorList>
            <person name="Heidel A.J."/>
            <person name="Lawal H.M."/>
            <person name="Felder M."/>
            <person name="Schilde C."/>
            <person name="Helps N.R."/>
            <person name="Tunggal B."/>
            <person name="Rivero F."/>
            <person name="John U."/>
            <person name="Schleicher M."/>
            <person name="Eichinger L."/>
            <person name="Platzer M."/>
            <person name="Noegel A.A."/>
            <person name="Schaap P."/>
            <person name="Gloeckner G."/>
        </authorList>
    </citation>
    <scope>NUCLEOTIDE SEQUENCE [LARGE SCALE GENOMIC DNA]</scope>
    <source>
        <strain evidence="31">ATCC 26659 / Pp 5 / PN500</strain>
    </source>
</reference>
<name>D3B4A2_HETP5</name>
<sequence length="1906" mass="217810">MKIKLKSKSKRSNNNLDPNNNCYTLYLNDARQTLTQGRKFPNNYIRTTKYTLLTFLPKNLFEQFRRLSNFYFFSRYLSDKTYNKELFNIVRENQLVPIFSEDLRVGDIVKISNGQRFPADLVLLSSTNDDGICYVETSNLDGKSIAETSFAQNMEQISSMRGSIVYELPNERLYRFNGRINLEGLDNDHTVHSLNHTMFLQRGSQLRNTKHVFAAVAYTGIDTKMSLNQQPPPSKFSTVEKFMNRLILYVFIFQICICLIGSVASSYFEDNVARFIPYLGITQYSLPTYGIVNFFTYFILFNTMIPISLWVTMEVVKMGQAWFMQWDLQMAANENGAPVADQHCKAKTSSINEDLGRIQHIFSDKTGTLTENIMRFCKCSIGADLYDERENPGGLIASLERNNRTKVQSFLRILALCHTVIPEIDETTGETVYQSQSPDELALVQTAKSNGFIFLGRKSDEMVIRELGVETSYALLAVLEFSSARRRMSVIVRTPEGAIKLLSKGADMAITCRLNSRDKNQCKEETLNYLKTFSREGYRTLMVAERELSIDEYNQWKDQFFQANTAIENREERVEAVCELIERDMTLIGTTAIEDKLQYNVPETISYLLEAGLHIWVLTGDKQETAVNIGYSCRLFDPSMELIFINTESSEECGEILDRYVALLPPEVEEDTGVVTVSGAPPPEIMIPQLATEYGMVIDGQTLSYALHDHRDKFLRLGRACKSVICCRVTPLQKALVVRVVKESEQKISLAIGDGANDVSMIQEAHVGVGVFGMEGTQAARASDYAIHQFHHLKRLLCVHGRYSYLRVAGLIQYSFYKNMCFTLCLFWFSFFSLFTGQTIFDSWIITFYNILFTSLPPFFYGLVEKDIDDTSIMSNPLIYRRLQLSPIFTKKTFLMWNIAALWHSLTMFFGFYLLMDNDIMGPNGHTSGIWTFGTLVSTAAILVSNFKIAVEIKTWNLFNVGSILFSFLVYFIMLMLYSYVRGLNSNMFDIFSIELKTVSYHLTILIIILIALVPDFIFKYSVNITARGHYTSINWGNQTTLVYDIFIQNIVIVIEYRYKNIHRMIIISVLIGIIIILLLHYVQTRKIGPPGPFSFPIIGSLHLIANGQPQIGLHKLYQKYGPIFSMWLGSVYTVVLSEPEVINEAFTNQSDIFSDRHMNLSMHIVGDSNNIGFTNGDHWRKLRGIAAAALTKSKSRKMDTLICKQFENMASALKEEIKKGQPIDMRPFLKMTAFNVMFSFLFSKEAPFNPEERSEEVHQILHNSVRMVNLMAAGNPGDYIPFLNYFNNLRELRTVTNGIVEFARVNVKEHLQTIDRNNPRDFIDYLIIEYEADRDSDRILDYSCLERICIDLIVGGTDTGSTAIEWLILLLANNPEHQDMVYKELATNYVEDKSIDFSKKILFPITNSLIREGWRYRPTAPLGLPHKCTQNTTVGGYFIPKDSQVIINLYSASLSEKIWSNPLIFDPTRFIESDKNTTPPIVFGNGPRRCVGSNLAEVEAFLLTANIFRTFKFVRPTDDLFSEKTNMGVTLEPLPFKVKVEVYSNGLTPGTYSHIVFPPGNNNGFKKVEFEIVVFIDPGSYSNVFWSNQFSLLGSNGYGYTGLQTIGENKRTFIFSIWDAESFSKGSQGSYCTRFEGEGIGYHCNYDFNWREGDVNKFILYTTGDGWYTVNVTINSTTKFTIGSIKTLQSTISPHSMINWVEYFEWNYKDSNCYNQPYSISRFATPIADDHINSTVSRIWVSKNCQHLSKVEEVSNGSIHFDSVGNSKRDSIRLWSNGSLCIGTANNNTSGDVVMKKCVDSWDELLVFSDYHSLISTKDDTCLSYQLSNNTINKYTIIYEKCREDNIRQQWKYSSENNLIINKDNELCLVGNQLLSNNNNNNNNLKLDKCNINYQFQQWFVAKTK</sequence>
<protein>
    <recommendedName>
        <fullName evidence="7">P-type phospholipid transporter</fullName>
        <ecNumber evidence="7">7.6.2.1</ecNumber>
    </recommendedName>
</protein>
<dbReference type="FunFam" id="3.40.50.1000:FF:000014">
    <property type="entry name" value="Phospholipid-transporting ATPase"/>
    <property type="match status" value="1"/>
</dbReference>
<comment type="catalytic activity">
    <reaction evidence="20">
        <text>ATP + H2O + phospholipidSide 1 = ADP + phosphate + phospholipidSide 2.</text>
        <dbReference type="EC" id="7.6.2.1"/>
    </reaction>
</comment>
<evidence type="ECO:0000259" key="27">
    <source>
        <dbReference type="Pfam" id="PF00652"/>
    </source>
</evidence>
<keyword evidence="15 25" id="KW-1133">Transmembrane helix</keyword>
<evidence type="ECO:0000256" key="5">
    <source>
        <dbReference type="ARBA" id="ARBA00008109"/>
    </source>
</evidence>
<dbReference type="SUPFAM" id="SSF48264">
    <property type="entry name" value="Cytochrome P450"/>
    <property type="match status" value="1"/>
</dbReference>
<dbReference type="NCBIfam" id="TIGR01494">
    <property type="entry name" value="ATPase_P-type"/>
    <property type="match status" value="1"/>
</dbReference>
<feature type="binding site" evidence="23">
    <location>
        <position position="757"/>
    </location>
    <ligand>
        <name>ATP</name>
        <dbReference type="ChEBI" id="CHEBI:30616"/>
    </ligand>
</feature>
<feature type="transmembrane region" description="Helical" evidence="25">
    <location>
        <begin position="843"/>
        <end position="864"/>
    </location>
</feature>
<feature type="domain" description="P-type ATPase N-terminal" evidence="28">
    <location>
        <begin position="26"/>
        <end position="73"/>
    </location>
</feature>
<dbReference type="InterPro" id="IPR032631">
    <property type="entry name" value="P-type_ATPase_N"/>
</dbReference>
<dbReference type="Gene3D" id="1.10.630.10">
    <property type="entry name" value="Cytochrome P450"/>
    <property type="match status" value="1"/>
</dbReference>
<dbReference type="InterPro" id="IPR035992">
    <property type="entry name" value="Ricin_B-like_lectins"/>
</dbReference>
<keyword evidence="16" id="KW-0560">Oxidoreductase</keyword>
<dbReference type="GO" id="GO:0020037">
    <property type="term" value="F:heme binding"/>
    <property type="evidence" value="ECO:0007669"/>
    <property type="project" value="InterPro"/>
</dbReference>
<keyword evidence="17 21" id="KW-0408">Iron</keyword>
<evidence type="ECO:0000256" key="25">
    <source>
        <dbReference type="SAM" id="Phobius"/>
    </source>
</evidence>
<keyword evidence="13 24" id="KW-0460">Magnesium</keyword>
<evidence type="ECO:0000256" key="13">
    <source>
        <dbReference type="ARBA" id="ARBA00022842"/>
    </source>
</evidence>
<dbReference type="PANTHER" id="PTHR24092:SF218">
    <property type="entry name" value="PHOSPHOLIPID-TRANSPORTING ATPASE"/>
    <property type="match status" value="1"/>
</dbReference>
<evidence type="ECO:0000256" key="18">
    <source>
        <dbReference type="ARBA" id="ARBA00023033"/>
    </source>
</evidence>
<evidence type="ECO:0000256" key="9">
    <source>
        <dbReference type="ARBA" id="ARBA00022692"/>
    </source>
</evidence>
<dbReference type="SUPFAM" id="SSF81665">
    <property type="entry name" value="Calcium ATPase, transmembrane domain M"/>
    <property type="match status" value="1"/>
</dbReference>
<feature type="transmembrane region" description="Helical" evidence="25">
    <location>
        <begin position="928"/>
        <end position="947"/>
    </location>
</feature>
<evidence type="ECO:0000256" key="6">
    <source>
        <dbReference type="ARBA" id="ARBA00010617"/>
    </source>
</evidence>
<keyword evidence="9 25" id="KW-0812">Transmembrane</keyword>
<evidence type="ECO:0000256" key="19">
    <source>
        <dbReference type="ARBA" id="ARBA00023136"/>
    </source>
</evidence>
<feature type="transmembrane region" description="Helical" evidence="25">
    <location>
        <begin position="959"/>
        <end position="981"/>
    </location>
</feature>
<dbReference type="GO" id="GO:0000287">
    <property type="term" value="F:magnesium ion binding"/>
    <property type="evidence" value="ECO:0007669"/>
    <property type="project" value="InterPro"/>
</dbReference>
<evidence type="ECO:0000256" key="3">
    <source>
        <dbReference type="ARBA" id="ARBA00004167"/>
    </source>
</evidence>
<dbReference type="InParanoid" id="D3B4A2"/>
<dbReference type="InterPro" id="IPR023298">
    <property type="entry name" value="ATPase_P-typ_TM_dom_sf"/>
</dbReference>
<comment type="cofactor">
    <cofactor evidence="24">
        <name>Mg(2+)</name>
        <dbReference type="ChEBI" id="CHEBI:18420"/>
    </cofactor>
</comment>
<feature type="binding site" evidence="23">
    <location>
        <position position="504"/>
    </location>
    <ligand>
        <name>ATP</name>
        <dbReference type="ChEBI" id="CHEBI:30616"/>
    </ligand>
</feature>
<evidence type="ECO:0000259" key="28">
    <source>
        <dbReference type="Pfam" id="PF16209"/>
    </source>
</evidence>
<dbReference type="GeneID" id="31358747"/>
<dbReference type="GO" id="GO:0140326">
    <property type="term" value="F:ATPase-coupled intramembrane lipid transporter activity"/>
    <property type="evidence" value="ECO:0007669"/>
    <property type="project" value="UniProtKB-EC"/>
</dbReference>
<evidence type="ECO:0000256" key="1">
    <source>
        <dbReference type="ARBA" id="ARBA00001971"/>
    </source>
</evidence>
<dbReference type="SFLD" id="SFLDS00003">
    <property type="entry name" value="Haloacid_Dehalogenase"/>
    <property type="match status" value="1"/>
</dbReference>
<dbReference type="Gene3D" id="3.40.1110.10">
    <property type="entry name" value="Calcium-transporting ATPase, cytoplasmic domain N"/>
    <property type="match status" value="1"/>
</dbReference>
<feature type="transmembrane region" description="Helical" evidence="25">
    <location>
        <begin position="816"/>
        <end position="837"/>
    </location>
</feature>
<proteinExistence type="inferred from homology"/>
<organism evidence="30 31">
    <name type="scientific">Heterostelium pallidum (strain ATCC 26659 / Pp 5 / PN500)</name>
    <name type="common">Cellular slime mold</name>
    <name type="synonym">Polysphondylium pallidum</name>
    <dbReference type="NCBI Taxonomy" id="670386"/>
    <lineage>
        <taxon>Eukaryota</taxon>
        <taxon>Amoebozoa</taxon>
        <taxon>Evosea</taxon>
        <taxon>Eumycetozoa</taxon>
        <taxon>Dictyostelia</taxon>
        <taxon>Acytosteliales</taxon>
        <taxon>Acytosteliaceae</taxon>
        <taxon>Heterostelium</taxon>
    </lineage>
</organism>
<dbReference type="Pfam" id="PF00652">
    <property type="entry name" value="Ricin_B_lectin"/>
    <property type="match status" value="1"/>
</dbReference>
<feature type="binding site" evidence="23">
    <location>
        <position position="621"/>
    </location>
    <ligand>
        <name>ATP</name>
        <dbReference type="ChEBI" id="CHEBI:30616"/>
    </ligand>
</feature>
<dbReference type="Pfam" id="PF16212">
    <property type="entry name" value="PhoLip_ATPase_C"/>
    <property type="match status" value="1"/>
</dbReference>
<dbReference type="GO" id="GO:0005524">
    <property type="term" value="F:ATP binding"/>
    <property type="evidence" value="ECO:0007669"/>
    <property type="project" value="UniProtKB-KW"/>
</dbReference>
<feature type="binding site" evidence="24">
    <location>
        <position position="758"/>
    </location>
    <ligand>
        <name>Mg(2+)</name>
        <dbReference type="ChEBI" id="CHEBI:18420"/>
    </ligand>
</feature>
<dbReference type="InterPro" id="IPR008250">
    <property type="entry name" value="ATPase_P-typ_transduc_dom_A_sf"/>
</dbReference>
<evidence type="ECO:0000256" key="4">
    <source>
        <dbReference type="ARBA" id="ARBA00004308"/>
    </source>
</evidence>
<feature type="transmembrane region" description="Helical" evidence="25">
    <location>
        <begin position="894"/>
        <end position="916"/>
    </location>
</feature>
<dbReference type="GO" id="GO:0005506">
    <property type="term" value="F:iron ion binding"/>
    <property type="evidence" value="ECO:0007669"/>
    <property type="project" value="InterPro"/>
</dbReference>
<dbReference type="Pfam" id="PF11958">
    <property type="entry name" value="DUF3472"/>
    <property type="match status" value="1"/>
</dbReference>
<evidence type="ECO:0000256" key="11">
    <source>
        <dbReference type="ARBA" id="ARBA00022741"/>
    </source>
</evidence>
<dbReference type="PROSITE" id="PS00086">
    <property type="entry name" value="CYTOCHROME_P450"/>
    <property type="match status" value="1"/>
</dbReference>
<feature type="binding site" evidence="23">
    <location>
        <position position="620"/>
    </location>
    <ligand>
        <name>ATP</name>
        <dbReference type="ChEBI" id="CHEBI:30616"/>
    </ligand>
</feature>
<dbReference type="SFLD" id="SFLDG00002">
    <property type="entry name" value="C1.7:_P-type_atpase_like"/>
    <property type="match status" value="1"/>
</dbReference>
<dbReference type="GO" id="GO:0016705">
    <property type="term" value="F:oxidoreductase activity, acting on paired donors, with incorporation or reduction of molecular oxygen"/>
    <property type="evidence" value="ECO:0007669"/>
    <property type="project" value="InterPro"/>
</dbReference>
<dbReference type="SUPFAM" id="SSF56784">
    <property type="entry name" value="HAD-like"/>
    <property type="match status" value="1"/>
</dbReference>
<feature type="transmembrane region" description="Helical" evidence="25">
    <location>
        <begin position="246"/>
        <end position="268"/>
    </location>
</feature>
<dbReference type="EMBL" id="ADBJ01000010">
    <property type="protein sequence ID" value="EFA84150.1"/>
    <property type="molecule type" value="Genomic_DNA"/>
</dbReference>
<evidence type="ECO:0000256" key="21">
    <source>
        <dbReference type="PIRSR" id="PIRSR602401-1"/>
    </source>
</evidence>
<comment type="similarity">
    <text evidence="5">Belongs to the cation transport ATPase (P-type) (TC 3.A.3) family. Type IV subfamily.</text>
</comment>
<feature type="binding site" evidence="23">
    <location>
        <position position="440"/>
    </location>
    <ligand>
        <name>ATP</name>
        <dbReference type="ChEBI" id="CHEBI:30616"/>
    </ligand>
</feature>
<dbReference type="InterPro" id="IPR044492">
    <property type="entry name" value="P_typ_ATPase_HD_dom"/>
</dbReference>
<dbReference type="InterPro" id="IPR017972">
    <property type="entry name" value="Cyt_P450_CS"/>
</dbReference>
<feature type="binding site" evidence="23">
    <location>
        <position position="728"/>
    </location>
    <ligand>
        <name>ATP</name>
        <dbReference type="ChEBI" id="CHEBI:30616"/>
    </ligand>
</feature>
<gene>
    <name evidence="30" type="ORF">PPL_03224</name>
</gene>
<evidence type="ECO:0000313" key="30">
    <source>
        <dbReference type="EMBL" id="EFA84150.1"/>
    </source>
</evidence>
<dbReference type="InterPro" id="IPR023299">
    <property type="entry name" value="ATPase_P-typ_cyto_dom_N"/>
</dbReference>
<keyword evidence="11 23" id="KW-0547">Nucleotide-binding</keyword>
<feature type="binding site" evidence="23">
    <location>
        <position position="539"/>
    </location>
    <ligand>
        <name>ATP</name>
        <dbReference type="ChEBI" id="CHEBI:30616"/>
    </ligand>
</feature>
<dbReference type="InterPro" id="IPR036396">
    <property type="entry name" value="Cyt_P450_sf"/>
</dbReference>
<dbReference type="SUPFAM" id="SSF50370">
    <property type="entry name" value="Ricin B-like lectins"/>
    <property type="match status" value="1"/>
</dbReference>
<keyword evidence="10 21" id="KW-0479">Metal-binding</keyword>
<comment type="cofactor">
    <cofactor evidence="1 21">
        <name>heme</name>
        <dbReference type="ChEBI" id="CHEBI:30413"/>
    </cofactor>
</comment>
<comment type="caution">
    <text evidence="30">The sequence shown here is derived from an EMBL/GenBank/DDBJ whole genome shotgun (WGS) entry which is preliminary data.</text>
</comment>
<dbReference type="PANTHER" id="PTHR24092">
    <property type="entry name" value="PROBABLE PHOSPHOLIPID-TRANSPORTING ATPASE"/>
    <property type="match status" value="1"/>
</dbReference>
<keyword evidence="12 23" id="KW-0067">ATP-binding</keyword>
<feature type="transmembrane region" description="Helical" evidence="25">
    <location>
        <begin position="1065"/>
        <end position="1083"/>
    </location>
</feature>
<dbReference type="PRINTS" id="PR00463">
    <property type="entry name" value="EP450I"/>
</dbReference>
<evidence type="ECO:0000256" key="23">
    <source>
        <dbReference type="PIRSR" id="PIRSR606539-2"/>
    </source>
</evidence>
<dbReference type="InterPro" id="IPR036412">
    <property type="entry name" value="HAD-like_sf"/>
</dbReference>
<evidence type="ECO:0000256" key="7">
    <source>
        <dbReference type="ARBA" id="ARBA00012189"/>
    </source>
</evidence>
<dbReference type="InterPro" id="IPR032630">
    <property type="entry name" value="P_typ_ATPase_c"/>
</dbReference>
<dbReference type="PROSITE" id="PS50231">
    <property type="entry name" value="RICIN_B_LECTIN"/>
    <property type="match status" value="1"/>
</dbReference>
<feature type="binding site" evidence="24">
    <location>
        <position position="754"/>
    </location>
    <ligand>
        <name>Mg(2+)</name>
        <dbReference type="ChEBI" id="CHEBI:18420"/>
    </ligand>
</feature>
<feature type="domain" description="P-type ATPase C-terminal" evidence="29">
    <location>
        <begin position="780"/>
        <end position="1023"/>
    </location>
</feature>
<evidence type="ECO:0000256" key="15">
    <source>
        <dbReference type="ARBA" id="ARBA00022989"/>
    </source>
</evidence>
<evidence type="ECO:0000256" key="8">
    <source>
        <dbReference type="ARBA" id="ARBA00022617"/>
    </source>
</evidence>
<dbReference type="InterPro" id="IPR001757">
    <property type="entry name" value="P_typ_ATPase"/>
</dbReference>
<feature type="binding site" description="axial binding residue" evidence="21">
    <location>
        <position position="1491"/>
    </location>
    <ligand>
        <name>heme</name>
        <dbReference type="ChEBI" id="CHEBI:30413"/>
    </ligand>
    <ligandPart>
        <name>Fe</name>
        <dbReference type="ChEBI" id="CHEBI:18248"/>
    </ligandPart>
</feature>
<evidence type="ECO:0000259" key="26">
    <source>
        <dbReference type="Pfam" id="PF00122"/>
    </source>
</evidence>
<dbReference type="GO" id="GO:0004497">
    <property type="term" value="F:monooxygenase activity"/>
    <property type="evidence" value="ECO:0007669"/>
    <property type="project" value="UniProtKB-KW"/>
</dbReference>
<feature type="binding site" evidence="23">
    <location>
        <position position="364"/>
    </location>
    <ligand>
        <name>ATP</name>
        <dbReference type="ChEBI" id="CHEBI:30616"/>
    </ligand>
</feature>
<dbReference type="STRING" id="670386.D3B4A2"/>
<feature type="binding site" evidence="23">
    <location>
        <position position="481"/>
    </location>
    <ligand>
        <name>ATP</name>
        <dbReference type="ChEBI" id="CHEBI:30616"/>
    </ligand>
</feature>
<dbReference type="GO" id="GO:0045332">
    <property type="term" value="P:phospholipid translocation"/>
    <property type="evidence" value="ECO:0007669"/>
    <property type="project" value="TreeGrafter"/>
</dbReference>
<evidence type="ECO:0000256" key="20">
    <source>
        <dbReference type="ARBA" id="ARBA00034036"/>
    </source>
</evidence>
<comment type="subcellular location">
    <subcellularLocation>
        <location evidence="4">Endomembrane system</location>
    </subcellularLocation>
    <subcellularLocation>
        <location evidence="2">Membrane</location>
        <topology evidence="2">Multi-pass membrane protein</topology>
    </subcellularLocation>
    <subcellularLocation>
        <location evidence="3">Membrane</location>
        <topology evidence="3">Single-pass membrane protein</topology>
    </subcellularLocation>
</comment>
<feature type="binding site" evidence="24">
    <location>
        <position position="366"/>
    </location>
    <ligand>
        <name>Mg(2+)</name>
        <dbReference type="ChEBI" id="CHEBI:18420"/>
    </ligand>
</feature>
<dbReference type="InterPro" id="IPR018303">
    <property type="entry name" value="ATPase_P-typ_P_site"/>
</dbReference>
<dbReference type="Gene3D" id="2.80.10.50">
    <property type="match status" value="1"/>
</dbReference>
<dbReference type="GO" id="GO:0016887">
    <property type="term" value="F:ATP hydrolysis activity"/>
    <property type="evidence" value="ECO:0007669"/>
    <property type="project" value="InterPro"/>
</dbReference>
<evidence type="ECO:0000256" key="17">
    <source>
        <dbReference type="ARBA" id="ARBA00023004"/>
    </source>
</evidence>
<dbReference type="InterPro" id="IPR023214">
    <property type="entry name" value="HAD_sf"/>
</dbReference>
<feature type="binding site" evidence="24">
    <location>
        <position position="364"/>
    </location>
    <ligand>
        <name>Mg(2+)</name>
        <dbReference type="ChEBI" id="CHEBI:18420"/>
    </ligand>
</feature>
<dbReference type="SUPFAM" id="SSF81660">
    <property type="entry name" value="Metal cation-transporting ATPase, ATP-binding domain N"/>
    <property type="match status" value="1"/>
</dbReference>
<feature type="domain" description="P-type ATPase A" evidence="26">
    <location>
        <begin position="89"/>
        <end position="148"/>
    </location>
</feature>
<dbReference type="SFLD" id="SFLDF00027">
    <property type="entry name" value="p-type_atpase"/>
    <property type="match status" value="1"/>
</dbReference>
<dbReference type="NCBIfam" id="TIGR01652">
    <property type="entry name" value="ATPase-Plipid"/>
    <property type="match status" value="1"/>
</dbReference>
<dbReference type="Proteomes" id="UP000001396">
    <property type="component" value="Unassembled WGS sequence"/>
</dbReference>
<accession>D3B4A2</accession>
<dbReference type="Gene3D" id="3.40.50.1000">
    <property type="entry name" value="HAD superfamily/HAD-like"/>
    <property type="match status" value="1"/>
</dbReference>
<feature type="binding site" evidence="23">
    <location>
        <position position="758"/>
    </location>
    <ligand>
        <name>ATP</name>
        <dbReference type="ChEBI" id="CHEBI:30616"/>
    </ligand>
</feature>
<feature type="binding site" evidence="23">
    <location>
        <position position="619"/>
    </location>
    <ligand>
        <name>ATP</name>
        <dbReference type="ChEBI" id="CHEBI:30616"/>
    </ligand>
</feature>
<dbReference type="Pfam" id="PF16209">
    <property type="entry name" value="PhoLip_ATPase_N"/>
    <property type="match status" value="1"/>
</dbReference>
<dbReference type="InterPro" id="IPR001128">
    <property type="entry name" value="Cyt_P450"/>
</dbReference>
<dbReference type="InterPro" id="IPR059000">
    <property type="entry name" value="ATPase_P-type_domA"/>
</dbReference>
<evidence type="ECO:0000256" key="22">
    <source>
        <dbReference type="PIRSR" id="PIRSR606539-1"/>
    </source>
</evidence>
<evidence type="ECO:0000256" key="2">
    <source>
        <dbReference type="ARBA" id="ARBA00004141"/>
    </source>
</evidence>
<dbReference type="SUPFAM" id="SSF81653">
    <property type="entry name" value="Calcium ATPase, transduction domain A"/>
    <property type="match status" value="1"/>
</dbReference>
<dbReference type="PROSITE" id="PS00154">
    <property type="entry name" value="ATPASE_E1_E2"/>
    <property type="match status" value="1"/>
</dbReference>
<dbReference type="RefSeq" id="XP_020436267.1">
    <property type="nucleotide sequence ID" value="XM_020574195.1"/>
</dbReference>
<evidence type="ECO:0000313" key="31">
    <source>
        <dbReference type="Proteomes" id="UP000001396"/>
    </source>
</evidence>
<evidence type="ECO:0000256" key="10">
    <source>
        <dbReference type="ARBA" id="ARBA00022723"/>
    </source>
</evidence>
<evidence type="ECO:0000256" key="12">
    <source>
        <dbReference type="ARBA" id="ARBA00022840"/>
    </source>
</evidence>
<comment type="similarity">
    <text evidence="6">Belongs to the cytochrome P450 family.</text>
</comment>
<evidence type="ECO:0000259" key="29">
    <source>
        <dbReference type="Pfam" id="PF16212"/>
    </source>
</evidence>
<dbReference type="EC" id="7.6.2.1" evidence="7"/>
<dbReference type="InterPro" id="IPR002401">
    <property type="entry name" value="Cyt_P450_E_grp-I"/>
</dbReference>
<dbReference type="InterPro" id="IPR021862">
    <property type="entry name" value="DUF3472"/>
</dbReference>
<feature type="domain" description="Ricin B lectin" evidence="27">
    <location>
        <begin position="1779"/>
        <end position="1900"/>
    </location>
</feature>
<feature type="transmembrane region" description="Helical" evidence="25">
    <location>
        <begin position="288"/>
        <end position="311"/>
    </location>
</feature>
<dbReference type="CDD" id="cd20617">
    <property type="entry name" value="CYP1_2-like"/>
    <property type="match status" value="1"/>
</dbReference>
<dbReference type="InterPro" id="IPR000772">
    <property type="entry name" value="Ricin_B_lectin"/>
</dbReference>
<dbReference type="FunCoup" id="D3B4A2">
    <property type="interactions" value="4"/>
</dbReference>
<dbReference type="FunFam" id="1.10.630.10:FF:000078">
    <property type="entry name" value="Probable cytochrome P450 515A1"/>
    <property type="match status" value="1"/>
</dbReference>
<dbReference type="Gene3D" id="2.70.150.10">
    <property type="entry name" value="Calcium-transporting ATPase, cytoplasmic transduction domain A"/>
    <property type="match status" value="1"/>
</dbReference>
<evidence type="ECO:0000256" key="24">
    <source>
        <dbReference type="PIRSR" id="PIRSR606539-3"/>
    </source>
</evidence>
<feature type="binding site" evidence="23">
    <location>
        <position position="734"/>
    </location>
    <ligand>
        <name>ATP</name>
        <dbReference type="ChEBI" id="CHEBI:30616"/>
    </ligand>
</feature>
<dbReference type="GO" id="GO:0005886">
    <property type="term" value="C:plasma membrane"/>
    <property type="evidence" value="ECO:0007669"/>
    <property type="project" value="TreeGrafter"/>
</dbReference>
<keyword evidence="14" id="KW-1278">Translocase</keyword>
<keyword evidence="18" id="KW-0503">Monooxygenase</keyword>
<evidence type="ECO:0000256" key="14">
    <source>
        <dbReference type="ARBA" id="ARBA00022967"/>
    </source>
</evidence>
<keyword evidence="31" id="KW-1185">Reference proteome</keyword>
<feature type="transmembrane region" description="Helical" evidence="25">
    <location>
        <begin position="1001"/>
        <end position="1019"/>
    </location>
</feature>
<feature type="binding site" evidence="23">
    <location>
        <position position="366"/>
    </location>
    <ligand>
        <name>ATP</name>
        <dbReference type="ChEBI" id="CHEBI:30616"/>
    </ligand>
</feature>